<keyword evidence="1" id="KW-0560">Oxidoreductase</keyword>
<dbReference type="AlphaFoldDB" id="N6ZQ70"/>
<proteinExistence type="predicted"/>
<dbReference type="GO" id="GO:0016491">
    <property type="term" value="F:oxidoreductase activity"/>
    <property type="evidence" value="ECO:0007669"/>
    <property type="project" value="UniProtKB-KW"/>
</dbReference>
<name>N6ZQ70_9RHOO</name>
<organism evidence="1 2">
    <name type="scientific">Thauera phenylacetica B4P</name>
    <dbReference type="NCBI Taxonomy" id="1234382"/>
    <lineage>
        <taxon>Bacteria</taxon>
        <taxon>Pseudomonadati</taxon>
        <taxon>Pseudomonadota</taxon>
        <taxon>Betaproteobacteria</taxon>
        <taxon>Rhodocyclales</taxon>
        <taxon>Zoogloeaceae</taxon>
        <taxon>Thauera</taxon>
    </lineage>
</organism>
<evidence type="ECO:0000313" key="2">
    <source>
        <dbReference type="Proteomes" id="UP000013047"/>
    </source>
</evidence>
<gene>
    <name evidence="1" type="ORF">C667_13945</name>
</gene>
<reference evidence="1 2" key="1">
    <citation type="submission" date="2012-09" db="EMBL/GenBank/DDBJ databases">
        <title>Draft Genome Sequences of 6 Strains from Genus Thauera.</title>
        <authorList>
            <person name="Liu B."/>
            <person name="Shapleigh J.P."/>
            <person name="Frostegard A.H."/>
        </authorList>
    </citation>
    <scope>NUCLEOTIDE SEQUENCE [LARGE SCALE GENOMIC DNA]</scope>
    <source>
        <strain evidence="1 2">B4P</strain>
    </source>
</reference>
<protein>
    <submittedName>
        <fullName evidence="1">Bifunctional proline dehydrogenase/pyrroline-5-carboxylate dehydrogenase</fullName>
        <ecNumber evidence="1">1.5.99.8</ecNumber>
    </submittedName>
</protein>
<dbReference type="EMBL" id="AMXF01000107">
    <property type="protein sequence ID" value="ENO96453.1"/>
    <property type="molecule type" value="Genomic_DNA"/>
</dbReference>
<sequence>CRARRLGGLRLALPGPTGEDDSLRFTARGTIAGVADSAAAVLHQVMAALASGNHLLLADTAAARKVQAALPDTVRGQVRVDAAWFDKTLGAVLFDGSETEADALRVRVASRTGPILQLLQPTPDYDLSRLVHERTLSINTAAAGGNASLMAMGA</sequence>
<feature type="non-terminal residue" evidence="1">
    <location>
        <position position="1"/>
    </location>
</feature>
<comment type="caution">
    <text evidence="1">The sequence shown here is derived from an EMBL/GenBank/DDBJ whole genome shotgun (WGS) entry which is preliminary data.</text>
</comment>
<dbReference type="Proteomes" id="UP000013047">
    <property type="component" value="Unassembled WGS sequence"/>
</dbReference>
<accession>N6ZQ70</accession>
<dbReference type="EC" id="1.5.99.8" evidence="1"/>
<keyword evidence="2" id="KW-1185">Reference proteome</keyword>
<evidence type="ECO:0000313" key="1">
    <source>
        <dbReference type="EMBL" id="ENO96453.1"/>
    </source>
</evidence>